<proteinExistence type="predicted"/>
<gene>
    <name evidence="1" type="ORF">Pint_33485</name>
</gene>
<sequence length="269" mass="30813">MQDINYGGVTKSWRAQPRQCNNSPAIPLRLERNDIRNDDRNYKFRISFHKGKWCWPGRRPWQEPWKHCVGYSDGLLVAKGGPVEGFYLDYCTKMHWGGYRSLPPWNPNIPFQRAVVYSLPPNSWGRCEISIMVLTGISHPAFVFPRLKEGGNYIYEWIMQDCTIADPHCTSSKSDKRNFMQFTNAIGHKGKFYALSLQGTLAVIEDINSHLRITALGRKPALPSVSSRHFRECILESNGEILLVFLISCNSINIVDDVEVFQLDIGTFL</sequence>
<keyword evidence="2" id="KW-1185">Reference proteome</keyword>
<dbReference type="EMBL" id="CM047749">
    <property type="protein sequence ID" value="KAJ0010999.1"/>
    <property type="molecule type" value="Genomic_DNA"/>
</dbReference>
<evidence type="ECO:0000313" key="1">
    <source>
        <dbReference type="EMBL" id="KAJ0010999.1"/>
    </source>
</evidence>
<protein>
    <submittedName>
        <fullName evidence="1">Uncharacterized protein</fullName>
    </submittedName>
</protein>
<reference evidence="2" key="1">
    <citation type="journal article" date="2023" name="G3 (Bethesda)">
        <title>Genome assembly and association tests identify interacting loci associated with vigor, precocity, and sex in interspecific pistachio rootstocks.</title>
        <authorList>
            <person name="Palmer W."/>
            <person name="Jacygrad E."/>
            <person name="Sagayaradj S."/>
            <person name="Cavanaugh K."/>
            <person name="Han R."/>
            <person name="Bertier L."/>
            <person name="Beede B."/>
            <person name="Kafkas S."/>
            <person name="Golino D."/>
            <person name="Preece J."/>
            <person name="Michelmore R."/>
        </authorList>
    </citation>
    <scope>NUCLEOTIDE SEQUENCE [LARGE SCALE GENOMIC DNA]</scope>
</reference>
<evidence type="ECO:0000313" key="2">
    <source>
        <dbReference type="Proteomes" id="UP001163603"/>
    </source>
</evidence>
<accession>A0ACC0X7N5</accession>
<organism evidence="1 2">
    <name type="scientific">Pistacia integerrima</name>
    <dbReference type="NCBI Taxonomy" id="434235"/>
    <lineage>
        <taxon>Eukaryota</taxon>
        <taxon>Viridiplantae</taxon>
        <taxon>Streptophyta</taxon>
        <taxon>Embryophyta</taxon>
        <taxon>Tracheophyta</taxon>
        <taxon>Spermatophyta</taxon>
        <taxon>Magnoliopsida</taxon>
        <taxon>eudicotyledons</taxon>
        <taxon>Gunneridae</taxon>
        <taxon>Pentapetalae</taxon>
        <taxon>rosids</taxon>
        <taxon>malvids</taxon>
        <taxon>Sapindales</taxon>
        <taxon>Anacardiaceae</taxon>
        <taxon>Pistacia</taxon>
    </lineage>
</organism>
<name>A0ACC0X7N5_9ROSI</name>
<dbReference type="Proteomes" id="UP001163603">
    <property type="component" value="Chromosome 14"/>
</dbReference>
<comment type="caution">
    <text evidence="1">The sequence shown here is derived from an EMBL/GenBank/DDBJ whole genome shotgun (WGS) entry which is preliminary data.</text>
</comment>